<feature type="transmembrane region" description="Helical" evidence="6">
    <location>
        <begin position="133"/>
        <end position="156"/>
    </location>
</feature>
<reference evidence="7" key="1">
    <citation type="journal article" date="2021" name="Front. Microbiol.">
        <title>Comprehensive Comparative Genomics and Phenotyping of Methylobacterium Species.</title>
        <authorList>
            <person name="Alessa O."/>
            <person name="Ogura Y."/>
            <person name="Fujitani Y."/>
            <person name="Takami H."/>
            <person name="Hayashi T."/>
            <person name="Sahin N."/>
            <person name="Tani A."/>
        </authorList>
    </citation>
    <scope>NUCLEOTIDE SEQUENCE</scope>
    <source>
        <strain evidence="7">KCTC 52305</strain>
    </source>
</reference>
<feature type="transmembrane region" description="Helical" evidence="6">
    <location>
        <begin position="108"/>
        <end position="127"/>
    </location>
</feature>
<evidence type="ECO:0000256" key="5">
    <source>
        <dbReference type="ARBA" id="ARBA00023136"/>
    </source>
</evidence>
<organism evidence="7 8">
    <name type="scientific">Methylobacterium crusticola</name>
    <dbReference type="NCBI Taxonomy" id="1697972"/>
    <lineage>
        <taxon>Bacteria</taxon>
        <taxon>Pseudomonadati</taxon>
        <taxon>Pseudomonadota</taxon>
        <taxon>Alphaproteobacteria</taxon>
        <taxon>Hyphomicrobiales</taxon>
        <taxon>Methylobacteriaceae</taxon>
        <taxon>Methylobacterium</taxon>
    </lineage>
</organism>
<evidence type="ECO:0000256" key="4">
    <source>
        <dbReference type="ARBA" id="ARBA00022989"/>
    </source>
</evidence>
<dbReference type="EMBL" id="BPQH01000014">
    <property type="protein sequence ID" value="GJD51636.1"/>
    <property type="molecule type" value="Genomic_DNA"/>
</dbReference>
<evidence type="ECO:0000256" key="1">
    <source>
        <dbReference type="ARBA" id="ARBA00004141"/>
    </source>
</evidence>
<feature type="transmembrane region" description="Helical" evidence="6">
    <location>
        <begin position="81"/>
        <end position="101"/>
    </location>
</feature>
<keyword evidence="4 6" id="KW-1133">Transmembrane helix</keyword>
<evidence type="ECO:0000256" key="3">
    <source>
        <dbReference type="ARBA" id="ARBA00022692"/>
    </source>
</evidence>
<comment type="caution">
    <text evidence="7">The sequence shown here is derived from an EMBL/GenBank/DDBJ whole genome shotgun (WGS) entry which is preliminary data.</text>
</comment>
<name>A0ABQ4R472_9HYPH</name>
<dbReference type="PIRSF" id="PIRSF005859">
    <property type="entry name" value="PBR"/>
    <property type="match status" value="1"/>
</dbReference>
<dbReference type="InterPro" id="IPR038330">
    <property type="entry name" value="TspO/MBR-related_sf"/>
</dbReference>
<dbReference type="Proteomes" id="UP001055167">
    <property type="component" value="Unassembled WGS sequence"/>
</dbReference>
<gene>
    <name evidence="7" type="primary">crtK-2_2</name>
    <name evidence="7" type="ORF">OPKNFCMD_4391</name>
</gene>
<keyword evidence="8" id="KW-1185">Reference proteome</keyword>
<dbReference type="Pfam" id="PF03073">
    <property type="entry name" value="TspO_MBR"/>
    <property type="match status" value="1"/>
</dbReference>
<comment type="similarity">
    <text evidence="2">Belongs to the TspO/BZRP family.</text>
</comment>
<dbReference type="CDD" id="cd15904">
    <property type="entry name" value="TSPO_MBR"/>
    <property type="match status" value="1"/>
</dbReference>
<accession>A0ABQ4R472</accession>
<dbReference type="Gene3D" id="1.20.1260.100">
    <property type="entry name" value="TspO/MBR protein"/>
    <property type="match status" value="1"/>
</dbReference>
<dbReference type="RefSeq" id="WP_128563178.1">
    <property type="nucleotide sequence ID" value="NZ_BPQH01000014.1"/>
</dbReference>
<comment type="subcellular location">
    <subcellularLocation>
        <location evidence="1">Membrane</location>
        <topology evidence="1">Multi-pass membrane protein</topology>
    </subcellularLocation>
</comment>
<feature type="transmembrane region" description="Helical" evidence="6">
    <location>
        <begin position="49"/>
        <end position="69"/>
    </location>
</feature>
<evidence type="ECO:0000256" key="2">
    <source>
        <dbReference type="ARBA" id="ARBA00007524"/>
    </source>
</evidence>
<sequence>MSALAEGRWGPIVVAALAAIVVAVLGAAMTTLGPWYAGLRVPSWKPPDWAFGPVWTVIFTLTAVSGVLAWNAAPPGPERSWLLLAFAVNGVLNVAWSGLFFRLRRPDWALVEVVALWLSVAVLVAVVGRHSGLGAWLLVPYLAWVGVAGCLNWSIVRMNGPF</sequence>
<protein>
    <submittedName>
        <fullName evidence="7">Tryptophan-rich protein TspO</fullName>
    </submittedName>
</protein>
<feature type="transmembrane region" description="Helical" evidence="6">
    <location>
        <begin position="12"/>
        <end position="37"/>
    </location>
</feature>
<dbReference type="PANTHER" id="PTHR10057">
    <property type="entry name" value="PERIPHERAL-TYPE BENZODIAZEPINE RECEPTOR"/>
    <property type="match status" value="1"/>
</dbReference>
<evidence type="ECO:0000313" key="7">
    <source>
        <dbReference type="EMBL" id="GJD51636.1"/>
    </source>
</evidence>
<dbReference type="InterPro" id="IPR004307">
    <property type="entry name" value="TspO_MBR"/>
</dbReference>
<evidence type="ECO:0000313" key="8">
    <source>
        <dbReference type="Proteomes" id="UP001055167"/>
    </source>
</evidence>
<keyword evidence="3 6" id="KW-0812">Transmembrane</keyword>
<evidence type="ECO:0000256" key="6">
    <source>
        <dbReference type="SAM" id="Phobius"/>
    </source>
</evidence>
<dbReference type="PANTHER" id="PTHR10057:SF0">
    <property type="entry name" value="TRANSLOCATOR PROTEIN"/>
    <property type="match status" value="1"/>
</dbReference>
<keyword evidence="5 6" id="KW-0472">Membrane</keyword>
<reference evidence="7" key="2">
    <citation type="submission" date="2021-08" db="EMBL/GenBank/DDBJ databases">
        <authorList>
            <person name="Tani A."/>
            <person name="Ola A."/>
            <person name="Ogura Y."/>
            <person name="Katsura K."/>
            <person name="Hayashi T."/>
        </authorList>
    </citation>
    <scope>NUCLEOTIDE SEQUENCE</scope>
    <source>
        <strain evidence="7">KCTC 52305</strain>
    </source>
</reference>
<proteinExistence type="inferred from homology"/>